<dbReference type="Gene3D" id="3.40.50.300">
    <property type="entry name" value="P-loop containing nucleotide triphosphate hydrolases"/>
    <property type="match status" value="1"/>
</dbReference>
<dbReference type="InterPro" id="IPR052380">
    <property type="entry name" value="Viral_DNA_packaging_terminase"/>
</dbReference>
<dbReference type="InterPro" id="IPR027417">
    <property type="entry name" value="P-loop_NTPase"/>
</dbReference>
<dbReference type="InterPro" id="IPR006437">
    <property type="entry name" value="Phage_terminase_lsu"/>
</dbReference>
<accession>A0ABX4NA82</accession>
<sequence>MLSLKKTKTGNETNKKYRFEKRSKVFSEKQSLALEEDWSNHKIQEICYDGGARCGKTYLVVKAIISRAWLSKESRHLIARYRLNHLRLSVWKQTLLPCLRDMGFVKGRDYEINESDLIVTFTNGSEIYGAGLDDSDRVEKIMGTEYNSIFINEATQVSYSTFQKIKTRLSYVRPDLTNKLIVDCNPRNRFHWIYKYFVLRQDPETGNALPLHRIARMSRRHWTPLDNPYISDEYKQMLEEMTGIERDRLYLGQWVDVQGLVYRNFESAIVEPFEIPETWDCAGSIDFGYTNPFVFLWFYFDKSNETWYLADEYYVSEKTVRAHCEVLKTKRKPNLFITADHDAEDRATMHECGFQTIAADKDIGTGIQAVIRLLEAEHGVKLRIFRSCVHTIEEFSIYSWQETKDNKNAKESPVKNCDHSMDSVRYFAQRVLGIKNKVVTTALEKVKREIEEKRPKGLEALRRERLARFGYSSRDFTGRN</sequence>
<dbReference type="InterPro" id="IPR035412">
    <property type="entry name" value="Terminase_L_N"/>
</dbReference>
<evidence type="ECO:0000313" key="3">
    <source>
        <dbReference type="Proteomes" id="UP000231919"/>
    </source>
</evidence>
<dbReference type="PANTHER" id="PTHR39184">
    <property type="match status" value="1"/>
</dbReference>
<evidence type="ECO:0000259" key="1">
    <source>
        <dbReference type="Pfam" id="PF04466"/>
    </source>
</evidence>
<gene>
    <name evidence="2" type="ORF">CH378_14370</name>
</gene>
<dbReference type="Proteomes" id="UP000231919">
    <property type="component" value="Unassembled WGS sequence"/>
</dbReference>
<proteinExistence type="predicted"/>
<evidence type="ECO:0000313" key="2">
    <source>
        <dbReference type="EMBL" id="PJZ29069.1"/>
    </source>
</evidence>
<dbReference type="EMBL" id="NPDP01000027">
    <property type="protein sequence ID" value="PJZ29069.1"/>
    <property type="molecule type" value="Genomic_DNA"/>
</dbReference>
<dbReference type="RefSeq" id="WP_100755861.1">
    <property type="nucleotide sequence ID" value="NZ_NPDP01000027.1"/>
</dbReference>
<keyword evidence="3" id="KW-1185">Reference proteome</keyword>
<comment type="caution">
    <text evidence="2">The sequence shown here is derived from an EMBL/GenBank/DDBJ whole genome shotgun (WGS) entry which is preliminary data.</text>
</comment>
<feature type="domain" description="Phage terminase large subunit N-terminal" evidence="1">
    <location>
        <begin position="47"/>
        <end position="243"/>
    </location>
</feature>
<dbReference type="Pfam" id="PF04466">
    <property type="entry name" value="Terminase_3"/>
    <property type="match status" value="1"/>
</dbReference>
<name>A0ABX4NA82_9LEPT</name>
<reference evidence="2 3" key="1">
    <citation type="submission" date="2017-07" db="EMBL/GenBank/DDBJ databases">
        <title>Leptospira spp. isolated from tropical soils.</title>
        <authorList>
            <person name="Thibeaux R."/>
            <person name="Iraola G."/>
            <person name="Ferres I."/>
            <person name="Bierque E."/>
            <person name="Girault D."/>
            <person name="Soupe-Gilbert M.-E."/>
            <person name="Picardeau M."/>
            <person name="Goarant C."/>
        </authorList>
    </citation>
    <scope>NUCLEOTIDE SEQUENCE [LARGE SCALE GENOMIC DNA]</scope>
    <source>
        <strain evidence="2 3">JW2-C-B1</strain>
    </source>
</reference>
<protein>
    <submittedName>
        <fullName evidence="2">Terminase</fullName>
    </submittedName>
</protein>
<organism evidence="2 3">
    <name type="scientific">Leptospira kmetyi</name>
    <dbReference type="NCBI Taxonomy" id="408139"/>
    <lineage>
        <taxon>Bacteria</taxon>
        <taxon>Pseudomonadati</taxon>
        <taxon>Spirochaetota</taxon>
        <taxon>Spirochaetia</taxon>
        <taxon>Leptospirales</taxon>
        <taxon>Leptospiraceae</taxon>
        <taxon>Leptospira</taxon>
    </lineage>
</organism>
<dbReference type="Gene3D" id="3.30.420.280">
    <property type="match status" value="1"/>
</dbReference>
<dbReference type="NCBIfam" id="TIGR01547">
    <property type="entry name" value="phage_term_2"/>
    <property type="match status" value="1"/>
</dbReference>
<dbReference type="PANTHER" id="PTHR39184:SF1">
    <property type="entry name" value="PBSX PHAGE TERMINASE LARGE SUBUNIT"/>
    <property type="match status" value="1"/>
</dbReference>